<evidence type="ECO:0000313" key="4">
    <source>
        <dbReference type="EMBL" id="TDU84080.1"/>
    </source>
</evidence>
<evidence type="ECO:0000256" key="1">
    <source>
        <dbReference type="SAM" id="MobiDB-lite"/>
    </source>
</evidence>
<feature type="domain" description="Sialidase" evidence="3">
    <location>
        <begin position="572"/>
        <end position="722"/>
    </location>
</feature>
<dbReference type="InterPro" id="IPR036278">
    <property type="entry name" value="Sialidase_sf"/>
</dbReference>
<dbReference type="Gene3D" id="2.120.10.10">
    <property type="match status" value="1"/>
</dbReference>
<dbReference type="InterPro" id="IPR011040">
    <property type="entry name" value="Sialidase"/>
</dbReference>
<protein>
    <submittedName>
        <fullName evidence="4">BNR repeat protein</fullName>
    </submittedName>
</protein>
<feature type="compositionally biased region" description="Polar residues" evidence="1">
    <location>
        <begin position="467"/>
        <end position="487"/>
    </location>
</feature>
<evidence type="ECO:0000313" key="5">
    <source>
        <dbReference type="Proteomes" id="UP000295151"/>
    </source>
</evidence>
<dbReference type="RefSeq" id="WP_133983655.1">
    <property type="nucleotide sequence ID" value="NZ_SOCE01000002.1"/>
</dbReference>
<evidence type="ECO:0000256" key="2">
    <source>
        <dbReference type="SAM" id="SignalP"/>
    </source>
</evidence>
<dbReference type="OrthoDB" id="5165766at2"/>
<dbReference type="Proteomes" id="UP000295151">
    <property type="component" value="Unassembled WGS sequence"/>
</dbReference>
<comment type="caution">
    <text evidence="4">The sequence shown here is derived from an EMBL/GenBank/DDBJ whole genome shotgun (WGS) entry which is preliminary data.</text>
</comment>
<dbReference type="SUPFAM" id="SSF50939">
    <property type="entry name" value="Sialidases"/>
    <property type="match status" value="1"/>
</dbReference>
<proteinExistence type="predicted"/>
<reference evidence="4 5" key="1">
    <citation type="submission" date="2019-03" db="EMBL/GenBank/DDBJ databases">
        <title>Genomic Encyclopedia of Type Strains, Phase III (KMG-III): the genomes of soil and plant-associated and newly described type strains.</title>
        <authorList>
            <person name="Whitman W."/>
        </authorList>
    </citation>
    <scope>NUCLEOTIDE SEQUENCE [LARGE SCALE GENOMIC DNA]</scope>
    <source>
        <strain evidence="4 5">VKM Ac-2575</strain>
    </source>
</reference>
<sequence>MKAILVTRSLLAGVLLAAVLGAGQLAAAGGVVAGETAPVRGYEVEGVGAVPAGCSTPSGKAAAVVSGERAQTGTRSLLVNDQSNGSQALTVCPLDPRSATSFSFSAFPAALPNGFLVTLLGHWQGTAGAAVPVFHLNVTADGAVHWYNGSNWIQFAGPGTVKLNAWNSLRLESASRSAELFVGGTSVGTVQPAGSQAVLDVSAYQLGSNGTVPQGDKVFFDDLSASTGRGYESEPVGSVPCGTPAGKAAAIVSDLRGSTGSRSLRFNDRATDAQTVAACPAVPQQGIDLSLAVYPAALQNGFLLSLRGHLEGMVDPTVVFHLAITADGSLRWYDGAAWTTLTRPGVVPVGKWSTIRLKVAADEESAQILVNGALAAAAGPWGVRRVVDIIGFDLSSNGTATAGDEVFVDDVAVGAADAVLPQVGGVEVGPDTTIEQSTSNLLQMPHSSVIAGSETLITYAAHNDSSTGTGTRFASSPDVGTTWTPDPSRNPLPAAQSYNLSKLRNGNLLAVSYHAYMVDGSANKRADVESSVSTDNGRTWTQRVGSMTTPQAMRPISPNSSRPGRTLGGFVLVHNVVEEADGTLYQSAYGYYEGDSKYRQLILRSTDGGLTWTTRGTVAYSASILGEGFCEAAIERVADGSLLAVMRTGWYLTMYAARSTDNGATWTTPVPLRAGPHALPVIGVYPSLVTMPNGKLVLYFGRPGQSVMVSEDGSGASWSTPVPVDYRNSANGSAVPVDVDKLLVFGDRGADWSINKSPLARVWSRPVGIASACTTTVTGTRTELEVLSGTTCVEDATITGPVAVGHNAALVVRNSSLRGGLRSSAARTVSVCGSRVTGDVSITGTTGVAMVGDRTRGCAPTTVDRPVVLTGNRGLAITDGTR</sequence>
<keyword evidence="5" id="KW-1185">Reference proteome</keyword>
<evidence type="ECO:0000259" key="3">
    <source>
        <dbReference type="Pfam" id="PF13088"/>
    </source>
</evidence>
<accession>A0A4R7SXI6</accession>
<feature type="region of interest" description="Disordered" evidence="1">
    <location>
        <begin position="467"/>
        <end position="494"/>
    </location>
</feature>
<feature type="signal peptide" evidence="2">
    <location>
        <begin position="1"/>
        <end position="17"/>
    </location>
</feature>
<dbReference type="AlphaFoldDB" id="A0A4R7SXI6"/>
<name>A0A4R7SXI6_9ACTN</name>
<dbReference type="PANTHER" id="PTHR43752:SF2">
    <property type="entry name" value="BNR_ASP-BOX REPEAT FAMILY PROTEIN"/>
    <property type="match status" value="1"/>
</dbReference>
<dbReference type="Pfam" id="PF13088">
    <property type="entry name" value="BNR_2"/>
    <property type="match status" value="1"/>
</dbReference>
<organism evidence="4 5">
    <name type="scientific">Kribbella voronezhensis</name>
    <dbReference type="NCBI Taxonomy" id="2512212"/>
    <lineage>
        <taxon>Bacteria</taxon>
        <taxon>Bacillati</taxon>
        <taxon>Actinomycetota</taxon>
        <taxon>Actinomycetes</taxon>
        <taxon>Propionibacteriales</taxon>
        <taxon>Kribbellaceae</taxon>
        <taxon>Kribbella</taxon>
    </lineage>
</organism>
<dbReference type="EMBL" id="SOCE01000002">
    <property type="protein sequence ID" value="TDU84080.1"/>
    <property type="molecule type" value="Genomic_DNA"/>
</dbReference>
<dbReference type="CDD" id="cd15482">
    <property type="entry name" value="Sialidase_non-viral"/>
    <property type="match status" value="1"/>
</dbReference>
<dbReference type="PANTHER" id="PTHR43752">
    <property type="entry name" value="BNR/ASP-BOX REPEAT FAMILY PROTEIN"/>
    <property type="match status" value="1"/>
</dbReference>
<gene>
    <name evidence="4" type="ORF">EV138_6550</name>
</gene>
<keyword evidence="2" id="KW-0732">Signal</keyword>
<feature type="chain" id="PRO_5039049452" evidence="2">
    <location>
        <begin position="18"/>
        <end position="882"/>
    </location>
</feature>